<evidence type="ECO:0000256" key="1">
    <source>
        <dbReference type="SAM" id="MobiDB-lite"/>
    </source>
</evidence>
<reference evidence="2 3" key="1">
    <citation type="journal article" date="2011" name="J. Bacteriol.">
        <title>Complete genome sequence of the plant pathogen Ralstonia solanacearum strain Po82.</title>
        <authorList>
            <person name="Xu J."/>
            <person name="Zheng H.J."/>
            <person name="Liu L."/>
            <person name="Pan Z.C."/>
            <person name="Prior P."/>
            <person name="Tang B."/>
            <person name="Xu J.S."/>
            <person name="Zhang H."/>
            <person name="Tian Q."/>
            <person name="Zhang L.Q."/>
            <person name="Feng J."/>
        </authorList>
    </citation>
    <scope>NUCLEOTIDE SEQUENCE [LARGE SCALE GENOMIC DNA]</scope>
    <source>
        <strain evidence="2 3">Po82</strain>
    </source>
</reference>
<dbReference type="Proteomes" id="UP000007953">
    <property type="component" value="Chromosome"/>
</dbReference>
<dbReference type="EMBL" id="CP002819">
    <property type="protein sequence ID" value="AEG69410.1"/>
    <property type="molecule type" value="Genomic_DNA"/>
</dbReference>
<sequence>MRHQRDAGSGGGRTSGHGRNGVCRRARWGARAGDEKMRGL</sequence>
<dbReference type="KEGG" id="rsn:RSPO_c02112"/>
<feature type="region of interest" description="Disordered" evidence="1">
    <location>
        <begin position="1"/>
        <end position="40"/>
    </location>
</feature>
<accession>F6G255</accession>
<gene>
    <name evidence="2" type="ordered locus">RSPO_c02112</name>
</gene>
<dbReference type="PATRIC" id="fig|1031711.3.peg.2057"/>
<feature type="compositionally biased region" description="Gly residues" evidence="1">
    <location>
        <begin position="8"/>
        <end position="19"/>
    </location>
</feature>
<protein>
    <submittedName>
        <fullName evidence="2">Uncharacterized protein</fullName>
    </submittedName>
</protein>
<organism evidence="2 3">
    <name type="scientific">Ralstonia solanacearum (strain Po82)</name>
    <dbReference type="NCBI Taxonomy" id="1031711"/>
    <lineage>
        <taxon>Bacteria</taxon>
        <taxon>Pseudomonadati</taxon>
        <taxon>Pseudomonadota</taxon>
        <taxon>Betaproteobacteria</taxon>
        <taxon>Burkholderiales</taxon>
        <taxon>Burkholderiaceae</taxon>
        <taxon>Ralstonia</taxon>
        <taxon>Ralstonia solanacearum species complex</taxon>
    </lineage>
</organism>
<evidence type="ECO:0000313" key="2">
    <source>
        <dbReference type="EMBL" id="AEG69410.1"/>
    </source>
</evidence>
<dbReference type="AlphaFoldDB" id="F6G255"/>
<proteinExistence type="predicted"/>
<name>F6G255_RALS8</name>
<evidence type="ECO:0000313" key="3">
    <source>
        <dbReference type="Proteomes" id="UP000007953"/>
    </source>
</evidence>
<dbReference type="HOGENOM" id="CLU_3295419_0_0_4"/>